<dbReference type="Gene3D" id="3.40.50.2000">
    <property type="entry name" value="Glycogen Phosphorylase B"/>
    <property type="match status" value="1"/>
</dbReference>
<dbReference type="UniPathway" id="UPA00958"/>
<dbReference type="Proteomes" id="UP000244168">
    <property type="component" value="Unassembled WGS sequence"/>
</dbReference>
<dbReference type="OrthoDB" id="9789797at2"/>
<evidence type="ECO:0000259" key="9">
    <source>
        <dbReference type="Pfam" id="PF04413"/>
    </source>
</evidence>
<dbReference type="RefSeq" id="WP_107827895.1">
    <property type="nucleotide sequence ID" value="NZ_CP160205.1"/>
</dbReference>
<feature type="active site" description="Proton acceptor" evidence="7">
    <location>
        <position position="54"/>
    </location>
</feature>
<comment type="caution">
    <text evidence="10">The sequence shown here is derived from an EMBL/GenBank/DDBJ whole genome shotgun (WGS) entry which is preliminary data.</text>
</comment>
<dbReference type="AlphaFoldDB" id="A0A2T5JEA7"/>
<dbReference type="EMBL" id="QAOQ01000002">
    <property type="protein sequence ID" value="PTQ99995.1"/>
    <property type="molecule type" value="Genomic_DNA"/>
</dbReference>
<sequence length="407" mass="46195">MLLIYNIANYIYYLLIKLVSFFNKKAAQWIDGRKNQAVNTHQNSIWFHFASLGEFEQGRPVLERLKIVYPDRPIVISFFSPSGYEIRKNTPLADAVYYLPLDTRANARRFIAAINPSMAIFTKYEYWYYYFNELQKQQVPLYIISSIFRPNQVFFKWYGGLHRKMLGMVNHFFVQDDDSRQLLQNLGIDNVTVSGDTRFDRVWANAQQPKDLPLIAEFKNNQKLLVAGSSWPPDEDLLAQLITAYPDWKFIFAPHEIGDDKVSRLMNVLPADATVRFSQIANASKALSNYRVLVIDNIGMLSSLYQYGDAAYIGGGFGAGIHNTLEGAAFGLPVIFGPKYQKFREARELIALQAGFSINNQEELNSIAAKVLGDAGFRNAAGDKARNYVANKIGATEAIVGYIIRED</sequence>
<evidence type="ECO:0000256" key="1">
    <source>
        <dbReference type="ARBA" id="ARBA00004713"/>
    </source>
</evidence>
<dbReference type="PANTHER" id="PTHR42755">
    <property type="entry name" value="3-DEOXY-MANNO-OCTULOSONATE CYTIDYLYLTRANSFERASE"/>
    <property type="match status" value="1"/>
</dbReference>
<gene>
    <name evidence="10" type="ORF">C8P68_102826</name>
</gene>
<dbReference type="Pfam" id="PF04413">
    <property type="entry name" value="Glycos_transf_N"/>
    <property type="match status" value="1"/>
</dbReference>
<evidence type="ECO:0000256" key="2">
    <source>
        <dbReference type="ARBA" id="ARBA00012621"/>
    </source>
</evidence>
<dbReference type="GO" id="GO:0009245">
    <property type="term" value="P:lipid A biosynthetic process"/>
    <property type="evidence" value="ECO:0007669"/>
    <property type="project" value="TreeGrafter"/>
</dbReference>
<evidence type="ECO:0000256" key="6">
    <source>
        <dbReference type="ARBA" id="ARBA00049183"/>
    </source>
</evidence>
<evidence type="ECO:0000256" key="8">
    <source>
        <dbReference type="RuleBase" id="RU365103"/>
    </source>
</evidence>
<reference evidence="10 11" key="1">
    <citation type="submission" date="2018-04" db="EMBL/GenBank/DDBJ databases">
        <title>Genomic Encyclopedia of Archaeal and Bacterial Type Strains, Phase II (KMG-II): from individual species to whole genera.</title>
        <authorList>
            <person name="Goeker M."/>
        </authorList>
    </citation>
    <scope>NUCLEOTIDE SEQUENCE [LARGE SCALE GENOMIC DNA]</scope>
    <source>
        <strain evidence="10 11">DSM 26809</strain>
    </source>
</reference>
<evidence type="ECO:0000256" key="5">
    <source>
        <dbReference type="ARBA" id="ARBA00031445"/>
    </source>
</evidence>
<keyword evidence="11" id="KW-1185">Reference proteome</keyword>
<organism evidence="10 11">
    <name type="scientific">Mucilaginibacter yixingensis</name>
    <dbReference type="NCBI Taxonomy" id="1295612"/>
    <lineage>
        <taxon>Bacteria</taxon>
        <taxon>Pseudomonadati</taxon>
        <taxon>Bacteroidota</taxon>
        <taxon>Sphingobacteriia</taxon>
        <taxon>Sphingobacteriales</taxon>
        <taxon>Sphingobacteriaceae</taxon>
        <taxon>Mucilaginibacter</taxon>
    </lineage>
</organism>
<proteinExistence type="inferred from homology"/>
<comment type="similarity">
    <text evidence="8">Belongs to the glycosyltransferase group 1 family.</text>
</comment>
<feature type="domain" description="3-deoxy-D-manno-octulosonic-acid transferase N-terminal" evidence="9">
    <location>
        <begin position="39"/>
        <end position="200"/>
    </location>
</feature>
<dbReference type="Gene3D" id="3.40.50.11720">
    <property type="entry name" value="3-Deoxy-D-manno-octulosonic-acid transferase, N-terminal domain"/>
    <property type="match status" value="1"/>
</dbReference>
<evidence type="ECO:0000256" key="3">
    <source>
        <dbReference type="ARBA" id="ARBA00019077"/>
    </source>
</evidence>
<dbReference type="GO" id="GO:0043842">
    <property type="term" value="F:Kdo transferase activity"/>
    <property type="evidence" value="ECO:0007669"/>
    <property type="project" value="UniProtKB-EC"/>
</dbReference>
<comment type="subcellular location">
    <subcellularLocation>
        <location evidence="8">Cell membrane</location>
    </subcellularLocation>
</comment>
<dbReference type="EC" id="2.4.99.12" evidence="2 8"/>
<dbReference type="SUPFAM" id="SSF53756">
    <property type="entry name" value="UDP-Glycosyltransferase/glycogen phosphorylase"/>
    <property type="match status" value="1"/>
</dbReference>
<dbReference type="GO" id="GO:0005886">
    <property type="term" value="C:plasma membrane"/>
    <property type="evidence" value="ECO:0007669"/>
    <property type="project" value="UniProtKB-SubCell"/>
</dbReference>
<comment type="function">
    <text evidence="8">Involved in lipopolysaccharide (LPS) biosynthesis. Catalyzes the transfer of 3-deoxy-D-manno-octulosonate (Kdo) residue(s) from CMP-Kdo to lipid IV(A), the tetraacyldisaccharide-1,4'-bisphosphate precursor of lipid A.</text>
</comment>
<evidence type="ECO:0000256" key="7">
    <source>
        <dbReference type="PIRSR" id="PIRSR639901-1"/>
    </source>
</evidence>
<name>A0A2T5JEA7_9SPHI</name>
<evidence type="ECO:0000256" key="4">
    <source>
        <dbReference type="ARBA" id="ARBA00022679"/>
    </source>
</evidence>
<keyword evidence="8" id="KW-0448">Lipopolysaccharide biosynthesis</keyword>
<keyword evidence="8" id="KW-1003">Cell membrane</keyword>
<dbReference type="InterPro" id="IPR039901">
    <property type="entry name" value="Kdotransferase"/>
</dbReference>
<evidence type="ECO:0000313" key="10">
    <source>
        <dbReference type="EMBL" id="PTQ99995.1"/>
    </source>
</evidence>
<comment type="pathway">
    <text evidence="1 8">Bacterial outer membrane biogenesis; LPS core biosynthesis.</text>
</comment>
<keyword evidence="4 8" id="KW-0808">Transferase</keyword>
<evidence type="ECO:0000313" key="11">
    <source>
        <dbReference type="Proteomes" id="UP000244168"/>
    </source>
</evidence>
<dbReference type="PANTHER" id="PTHR42755:SF1">
    <property type="entry name" value="3-DEOXY-D-MANNO-OCTULOSONIC ACID TRANSFERASE, MITOCHONDRIAL-RELATED"/>
    <property type="match status" value="1"/>
</dbReference>
<accession>A0A2T5JEA7</accession>
<dbReference type="GO" id="GO:0009244">
    <property type="term" value="P:lipopolysaccharide core region biosynthetic process"/>
    <property type="evidence" value="ECO:0007669"/>
    <property type="project" value="UniProtKB-UniRule"/>
</dbReference>
<keyword evidence="8" id="KW-0472">Membrane</keyword>
<comment type="catalytic activity">
    <reaction evidence="6 8">
        <text>lipid IVA (E. coli) + CMP-3-deoxy-beta-D-manno-octulosonate = alpha-Kdo-(2-&gt;6)-lipid IVA (E. coli) + CMP + H(+)</text>
        <dbReference type="Rhea" id="RHEA:28066"/>
        <dbReference type="ChEBI" id="CHEBI:15378"/>
        <dbReference type="ChEBI" id="CHEBI:58603"/>
        <dbReference type="ChEBI" id="CHEBI:60364"/>
        <dbReference type="ChEBI" id="CHEBI:60377"/>
        <dbReference type="ChEBI" id="CHEBI:85987"/>
        <dbReference type="EC" id="2.4.99.12"/>
    </reaction>
</comment>
<protein>
    <recommendedName>
        <fullName evidence="3 8">3-deoxy-D-manno-octulosonic acid transferase</fullName>
        <shortName evidence="8">Kdo transferase</shortName>
        <ecNumber evidence="2 8">2.4.99.12</ecNumber>
    </recommendedName>
    <alternativeName>
        <fullName evidence="5 8">Lipid IV(A) 3-deoxy-D-manno-octulosonic acid transferase</fullName>
    </alternativeName>
</protein>
<dbReference type="InterPro" id="IPR038107">
    <property type="entry name" value="Glycos_transf_N_sf"/>
</dbReference>
<dbReference type="InterPro" id="IPR007507">
    <property type="entry name" value="Glycos_transf_N"/>
</dbReference>